<proteinExistence type="inferred from homology"/>
<feature type="active site" description="Proton donor" evidence="5">
    <location>
        <position position="68"/>
    </location>
</feature>
<organism evidence="8 9">
    <name type="scientific">Ricinus communis</name>
    <name type="common">Castor bean</name>
    <dbReference type="NCBI Taxonomy" id="3988"/>
    <lineage>
        <taxon>Eukaryota</taxon>
        <taxon>Viridiplantae</taxon>
        <taxon>Streptophyta</taxon>
        <taxon>Embryophyta</taxon>
        <taxon>Tracheophyta</taxon>
        <taxon>Spermatophyta</taxon>
        <taxon>Magnoliopsida</taxon>
        <taxon>eudicotyledons</taxon>
        <taxon>Gunneridae</taxon>
        <taxon>Pentapetalae</taxon>
        <taxon>rosids</taxon>
        <taxon>fabids</taxon>
        <taxon>Malpighiales</taxon>
        <taxon>Euphorbiaceae</taxon>
        <taxon>Acalyphoideae</taxon>
        <taxon>Acalypheae</taxon>
        <taxon>Ricinus</taxon>
    </lineage>
</organism>
<keyword evidence="9" id="KW-1185">Reference proteome</keyword>
<dbReference type="Pfam" id="PF00728">
    <property type="entry name" value="Glyco_hydro_20"/>
    <property type="match status" value="1"/>
</dbReference>
<dbReference type="SUPFAM" id="SSF51445">
    <property type="entry name" value="(Trans)glycosidases"/>
    <property type="match status" value="1"/>
</dbReference>
<dbReference type="GO" id="GO:0005975">
    <property type="term" value="P:carbohydrate metabolic process"/>
    <property type="evidence" value="ECO:0007669"/>
    <property type="project" value="InterPro"/>
</dbReference>
<dbReference type="eggNOG" id="KOG2499">
    <property type="taxonomic scope" value="Eukaryota"/>
</dbReference>
<comment type="similarity">
    <text evidence="2">Belongs to the glycosyl hydrolase 20 family.</text>
</comment>
<protein>
    <recommendedName>
        <fullName evidence="3">beta-N-acetylhexosaminidase</fullName>
        <ecNumber evidence="3">3.2.1.52</ecNumber>
    </recommendedName>
</protein>
<dbReference type="InterPro" id="IPR059177">
    <property type="entry name" value="GH29D-like_dom"/>
</dbReference>
<feature type="domain" description="GH29D-like beta-sandwich" evidence="7">
    <location>
        <begin position="287"/>
        <end position="329"/>
    </location>
</feature>
<evidence type="ECO:0000256" key="1">
    <source>
        <dbReference type="ARBA" id="ARBA00001231"/>
    </source>
</evidence>
<keyword evidence="8" id="KW-0326">Glycosidase</keyword>
<dbReference type="PRINTS" id="PR00738">
    <property type="entry name" value="GLHYDRLASE20"/>
</dbReference>
<dbReference type="STRING" id="3988.B9TKM2"/>
<evidence type="ECO:0000256" key="5">
    <source>
        <dbReference type="PIRSR" id="PIRSR625705-1"/>
    </source>
</evidence>
<feature type="domain" description="Glycoside hydrolase family 20 catalytic" evidence="6">
    <location>
        <begin position="1"/>
        <end position="235"/>
    </location>
</feature>
<feature type="non-terminal residue" evidence="8">
    <location>
        <position position="355"/>
    </location>
</feature>
<evidence type="ECO:0000256" key="4">
    <source>
        <dbReference type="ARBA" id="ARBA00022801"/>
    </source>
</evidence>
<comment type="catalytic activity">
    <reaction evidence="1">
        <text>Hydrolysis of terminal non-reducing N-acetyl-D-hexosamine residues in N-acetyl-beta-D-hexosaminides.</text>
        <dbReference type="EC" id="3.2.1.52"/>
    </reaction>
</comment>
<name>B9TKM2_RICCO</name>
<evidence type="ECO:0000259" key="7">
    <source>
        <dbReference type="Pfam" id="PF13290"/>
    </source>
</evidence>
<evidence type="ECO:0000313" key="8">
    <source>
        <dbReference type="EMBL" id="EEF23592.1"/>
    </source>
</evidence>
<gene>
    <name evidence="8" type="ORF">RCOM_2051920</name>
</gene>
<dbReference type="AlphaFoldDB" id="B9TKM2"/>
<dbReference type="InParanoid" id="B9TKM2"/>
<dbReference type="InterPro" id="IPR015883">
    <property type="entry name" value="Glyco_hydro_20_cat"/>
</dbReference>
<dbReference type="Proteomes" id="UP000008311">
    <property type="component" value="Unassembled WGS sequence"/>
</dbReference>
<dbReference type="GO" id="GO:0004563">
    <property type="term" value="F:beta-N-acetylhexosaminidase activity"/>
    <property type="evidence" value="ECO:0007669"/>
    <property type="project" value="UniProtKB-EC"/>
</dbReference>
<dbReference type="EC" id="3.2.1.52" evidence="3"/>
<evidence type="ECO:0000256" key="2">
    <source>
        <dbReference type="ARBA" id="ARBA00006285"/>
    </source>
</evidence>
<evidence type="ECO:0000256" key="3">
    <source>
        <dbReference type="ARBA" id="ARBA00012663"/>
    </source>
</evidence>
<reference evidence="9" key="1">
    <citation type="journal article" date="2010" name="Nat. Biotechnol.">
        <title>Draft genome sequence of the oilseed species Ricinus communis.</title>
        <authorList>
            <person name="Chan A.P."/>
            <person name="Crabtree J."/>
            <person name="Zhao Q."/>
            <person name="Lorenzi H."/>
            <person name="Orvis J."/>
            <person name="Puiu D."/>
            <person name="Melake-Berhan A."/>
            <person name="Jones K.M."/>
            <person name="Redman J."/>
            <person name="Chen G."/>
            <person name="Cahoon E.B."/>
            <person name="Gedil M."/>
            <person name="Stanke M."/>
            <person name="Haas B.J."/>
            <person name="Wortman J.R."/>
            <person name="Fraser-Liggett C.M."/>
            <person name="Ravel J."/>
            <person name="Rabinowicz P.D."/>
        </authorList>
    </citation>
    <scope>NUCLEOTIDE SEQUENCE [LARGE SCALE GENOMIC DNA]</scope>
    <source>
        <strain evidence="9">cv. Hale</strain>
    </source>
</reference>
<evidence type="ECO:0000313" key="9">
    <source>
        <dbReference type="Proteomes" id="UP000008311"/>
    </source>
</evidence>
<keyword evidence="4 8" id="KW-0378">Hydrolase</keyword>
<evidence type="ECO:0000259" key="6">
    <source>
        <dbReference type="Pfam" id="PF00728"/>
    </source>
</evidence>
<dbReference type="Pfam" id="PF13290">
    <property type="entry name" value="CHB_HEX_C_1"/>
    <property type="match status" value="1"/>
</dbReference>
<sequence length="355" mass="38557">MPAHITSAIAAYPWLASRPNPPAAPASDWGILPDVINPNPRNIAFFETVLDQVMRLFPSKLIHIGGDEAMKDHWNANPAVRAQMQALGLEDAEGLQAWFMARIAAYVAAHGRQAIGWDKSAPLPAEAVVMSWAGSEAAVAAIKAGHETILAPAPVFYINNRQSQSNDEPPGRRDIISWQRVYQADAPPAGLSDEERARVLGLHVALWTEYVRTTEQTDRMIWPRASVLAEIGWSSAPREWEAFAPRLLAEIKRQQSLGLSMDLTPLEPMGRFTAAGGGKVRAVLDQPAALGTLRYTLDGSAPRSASPAYSEPLLLGGGTVLTVRAFADAEPLGSARNWRMSAALTRTLARRRDGH</sequence>
<dbReference type="PANTHER" id="PTHR22600:SF57">
    <property type="entry name" value="BETA-N-ACETYLHEXOSAMINIDASE"/>
    <property type="match status" value="1"/>
</dbReference>
<dbReference type="EMBL" id="EQ985489">
    <property type="protein sequence ID" value="EEF23592.1"/>
    <property type="molecule type" value="Genomic_DNA"/>
</dbReference>
<dbReference type="Gene3D" id="3.20.20.80">
    <property type="entry name" value="Glycosidases"/>
    <property type="match status" value="1"/>
</dbReference>
<dbReference type="PANTHER" id="PTHR22600">
    <property type="entry name" value="BETA-HEXOSAMINIDASE"/>
    <property type="match status" value="1"/>
</dbReference>
<dbReference type="InterPro" id="IPR025705">
    <property type="entry name" value="Beta_hexosaminidase_sua/sub"/>
</dbReference>
<dbReference type="InterPro" id="IPR017853">
    <property type="entry name" value="GH"/>
</dbReference>
<accession>B9TKM2</accession>